<comment type="caution">
    <text evidence="4">The sequence shown here is derived from an EMBL/GenBank/DDBJ whole genome shotgun (WGS) entry which is preliminary data.</text>
</comment>
<gene>
    <name evidence="4" type="primary">PGBD3_6</name>
    <name evidence="3" type="synonym">PGBD3_45</name>
    <name evidence="2" type="synonym">PGBD3_51</name>
    <name evidence="5" type="synonym">PGBD3_58</name>
    <name evidence="5" type="ORF">AVEN_103994_1</name>
    <name evidence="2" type="ORF">AVEN_145825_1</name>
    <name evidence="4" type="ORF">AVEN_207151_1</name>
    <name evidence="3" type="ORF">AVEN_66385_1</name>
</gene>
<evidence type="ECO:0000313" key="4">
    <source>
        <dbReference type="EMBL" id="GBN79073.1"/>
    </source>
</evidence>
<keyword evidence="6" id="KW-1185">Reference proteome</keyword>
<dbReference type="Proteomes" id="UP000499080">
    <property type="component" value="Unassembled WGS sequence"/>
</dbReference>
<proteinExistence type="predicted"/>
<dbReference type="PANTHER" id="PTHR46599:SF2">
    <property type="entry name" value="PIGGYBAC TRANSPOSABLE ELEMENT-DERIVED PROTEIN 4-LIKE"/>
    <property type="match status" value="1"/>
</dbReference>
<reference evidence="4 6" key="1">
    <citation type="journal article" date="2019" name="Sci. Rep.">
        <title>Orb-weaving spider Araneus ventricosus genome elucidates the spidroin gene catalogue.</title>
        <authorList>
            <person name="Kono N."/>
            <person name="Nakamura H."/>
            <person name="Ohtoshi R."/>
            <person name="Moran D.A.P."/>
            <person name="Shinohara A."/>
            <person name="Yoshida Y."/>
            <person name="Fujiwara M."/>
            <person name="Mori M."/>
            <person name="Tomita M."/>
            <person name="Arakawa K."/>
        </authorList>
    </citation>
    <scope>NUCLEOTIDE SEQUENCE [LARGE SCALE GENOMIC DNA]</scope>
</reference>
<dbReference type="OrthoDB" id="6433867at2759"/>
<dbReference type="EMBL" id="BGPR01011675">
    <property type="protein sequence ID" value="GBN52442.1"/>
    <property type="molecule type" value="Genomic_DNA"/>
</dbReference>
<evidence type="ECO:0000313" key="5">
    <source>
        <dbReference type="EMBL" id="GBN82433.1"/>
    </source>
</evidence>
<evidence type="ECO:0000313" key="6">
    <source>
        <dbReference type="Proteomes" id="UP000499080"/>
    </source>
</evidence>
<evidence type="ECO:0000313" key="2">
    <source>
        <dbReference type="EMBL" id="GBN50136.1"/>
    </source>
</evidence>
<dbReference type="EMBL" id="BGPR01011197">
    <property type="protein sequence ID" value="GBN50136.1"/>
    <property type="molecule type" value="Genomic_DNA"/>
</dbReference>
<organism evidence="4 6">
    <name type="scientific">Araneus ventricosus</name>
    <name type="common">Orbweaver spider</name>
    <name type="synonym">Epeira ventricosa</name>
    <dbReference type="NCBI Taxonomy" id="182803"/>
    <lineage>
        <taxon>Eukaryota</taxon>
        <taxon>Metazoa</taxon>
        <taxon>Ecdysozoa</taxon>
        <taxon>Arthropoda</taxon>
        <taxon>Chelicerata</taxon>
        <taxon>Arachnida</taxon>
        <taxon>Araneae</taxon>
        <taxon>Araneomorphae</taxon>
        <taxon>Entelegynae</taxon>
        <taxon>Araneoidea</taxon>
        <taxon>Araneidae</taxon>
        <taxon>Araneus</taxon>
    </lineage>
</organism>
<dbReference type="Pfam" id="PF13843">
    <property type="entry name" value="DDE_Tnp_1_7"/>
    <property type="match status" value="1"/>
</dbReference>
<dbReference type="InterPro" id="IPR029526">
    <property type="entry name" value="PGBD"/>
</dbReference>
<sequence>MPVKRFAWILGNLHLNDNTLAKKRGDTDFDKLHKLRPLITDLSEKFLSVLRPTKHQASDEYMVKFKGRRTLKQYMPQKPITRGYKIWMRCDECGFASQFQIYTGKTKEVERNLGERVERDLTQTICGKNHILYMDNYFSSYNLFKFLEAQKIFSCGTINMSRKNLAKLAEDKSLNRGEFDWAVSNDSITCIKWKDKRCVSILSCLADCTDAVVIKQKEKNGEIIEVQCPKAVCDYNKNMGFVNHFDHFKSLYEIDRKSKKWWQRLFFHFLDMVTINAYIVYKMLPNIEEDMKNFRMEIIRSIIIMGKEGRIKKRRLSTPTLIKSHKFHVPDDTRLDKAEHLPVKCKSSRCDLCSTKQKPRRT</sequence>
<accession>A0A4Y2RTM9</accession>
<feature type="domain" description="PiggyBac transposable element-derived protein" evidence="1">
    <location>
        <begin position="1"/>
        <end position="278"/>
    </location>
</feature>
<evidence type="ECO:0000259" key="1">
    <source>
        <dbReference type="Pfam" id="PF13843"/>
    </source>
</evidence>
<dbReference type="EMBL" id="BGPR01019613">
    <property type="protein sequence ID" value="GBN82433.1"/>
    <property type="molecule type" value="Genomic_DNA"/>
</dbReference>
<name>A0A4Y2RTM9_ARAVE</name>
<dbReference type="EMBL" id="BGPR01018404">
    <property type="protein sequence ID" value="GBN79073.1"/>
    <property type="molecule type" value="Genomic_DNA"/>
</dbReference>
<dbReference type="PANTHER" id="PTHR46599">
    <property type="entry name" value="PIGGYBAC TRANSPOSABLE ELEMENT-DERIVED PROTEIN 4"/>
    <property type="match status" value="1"/>
</dbReference>
<protein>
    <submittedName>
        <fullName evidence="4">PiggyBac transposable element-derived protein 3</fullName>
    </submittedName>
</protein>
<evidence type="ECO:0000313" key="3">
    <source>
        <dbReference type="EMBL" id="GBN52442.1"/>
    </source>
</evidence>
<dbReference type="AlphaFoldDB" id="A0A4Y2RTM9"/>